<dbReference type="AlphaFoldDB" id="A0A2S7KP84"/>
<comment type="caution">
    <text evidence="1">The sequence shown here is derived from an EMBL/GenBank/DDBJ whole genome shotgun (WGS) entry which is preliminary data.</text>
</comment>
<evidence type="ECO:0000313" key="1">
    <source>
        <dbReference type="EMBL" id="PQB04417.1"/>
    </source>
</evidence>
<dbReference type="Proteomes" id="UP000239800">
    <property type="component" value="Unassembled WGS sequence"/>
</dbReference>
<reference evidence="1 2" key="1">
    <citation type="submission" date="2016-11" db="EMBL/GenBank/DDBJ databases">
        <title>Trade-off between light-utilization and light-protection in marine flavobacteria.</title>
        <authorList>
            <person name="Kumagai Y."/>
        </authorList>
    </citation>
    <scope>NUCLEOTIDE SEQUENCE [LARGE SCALE GENOMIC DNA]</scope>
    <source>
        <strain evidence="1 2">NBRC 107741</strain>
    </source>
</reference>
<evidence type="ECO:0000313" key="2">
    <source>
        <dbReference type="Proteomes" id="UP000239800"/>
    </source>
</evidence>
<keyword evidence="2" id="KW-1185">Reference proteome</keyword>
<proteinExistence type="predicted"/>
<dbReference type="EMBL" id="MQUB01000001">
    <property type="protein sequence ID" value="PQB04417.1"/>
    <property type="molecule type" value="Genomic_DNA"/>
</dbReference>
<sequence>MIGLINYSDMDRKGNIYEALIKSGDIKLLQNDGIIERIRRLEETYFYLNRMQTIHFDAVMSLIPHLNKTIRFSNSKVENPDLLYSFESQNMFILALHVMNEKDQVYQRALEEIDAILELIDQEIDSKG</sequence>
<organism evidence="1 2">
    <name type="scientific">Aureitalea marina</name>
    <dbReference type="NCBI Taxonomy" id="930804"/>
    <lineage>
        <taxon>Bacteria</taxon>
        <taxon>Pseudomonadati</taxon>
        <taxon>Bacteroidota</taxon>
        <taxon>Flavobacteriia</taxon>
        <taxon>Flavobacteriales</taxon>
        <taxon>Flavobacteriaceae</taxon>
        <taxon>Aureitalea</taxon>
    </lineage>
</organism>
<protein>
    <submittedName>
        <fullName evidence="1">Uncharacterized protein</fullName>
    </submittedName>
</protein>
<name>A0A2S7KP84_9FLAO</name>
<accession>A0A2S7KP84</accession>
<gene>
    <name evidence="1" type="ORF">BST85_05525</name>
</gene>